<gene>
    <name evidence="1" type="ORF">ACE1CA_33950</name>
</gene>
<proteinExistence type="predicted"/>
<evidence type="ECO:0000313" key="1">
    <source>
        <dbReference type="EMBL" id="MFB2839522.1"/>
    </source>
</evidence>
<reference evidence="1 2" key="1">
    <citation type="submission" date="2024-09" db="EMBL/GenBank/DDBJ databases">
        <title>Floridaenema gen nov. (Aerosakkonemataceae, Aerosakkonematales ord. nov., Cyanobacteria) from benthic tropical and subtropical fresh waters, with the description of four new species.</title>
        <authorList>
            <person name="Moretto J.A."/>
            <person name="Berthold D.E."/>
            <person name="Lefler F.W."/>
            <person name="Huang I.-S."/>
            <person name="Laughinghouse H. IV."/>
        </authorList>
    </citation>
    <scope>NUCLEOTIDE SEQUENCE [LARGE SCALE GENOMIC DNA]</scope>
    <source>
        <strain evidence="1 2">BLCC-F167</strain>
    </source>
</reference>
<keyword evidence="2" id="KW-1185">Reference proteome</keyword>
<dbReference type="RefSeq" id="WP_413281790.1">
    <property type="nucleotide sequence ID" value="NZ_JBHFNT010000311.1"/>
</dbReference>
<sequence>MIGEIFRQTLEYYGITGKQISMVSLVSENHISEFRRGKSKTGVSTDVLWKFLEAMEEIKPGAATYFCSQLAKAVGGENSIISAELPKQLETLLSVQNFVDGLSDEKLALLMMVIAARIKNGHPASPRSSPSDRSTF</sequence>
<comment type="caution">
    <text evidence="1">The sequence shown here is derived from an EMBL/GenBank/DDBJ whole genome shotgun (WGS) entry which is preliminary data.</text>
</comment>
<name>A0ABV4WXK0_9CYAN</name>
<accession>A0ABV4WXK0</accession>
<evidence type="ECO:0000313" key="2">
    <source>
        <dbReference type="Proteomes" id="UP001576780"/>
    </source>
</evidence>
<organism evidence="1 2">
    <name type="scientific">Floridaenema evergladense BLCC-F167</name>
    <dbReference type="NCBI Taxonomy" id="3153639"/>
    <lineage>
        <taxon>Bacteria</taxon>
        <taxon>Bacillati</taxon>
        <taxon>Cyanobacteriota</taxon>
        <taxon>Cyanophyceae</taxon>
        <taxon>Oscillatoriophycideae</taxon>
        <taxon>Aerosakkonematales</taxon>
        <taxon>Aerosakkonemataceae</taxon>
        <taxon>Floridanema</taxon>
        <taxon>Floridanema evergladense</taxon>
    </lineage>
</organism>
<dbReference type="Proteomes" id="UP001576780">
    <property type="component" value="Unassembled WGS sequence"/>
</dbReference>
<protein>
    <submittedName>
        <fullName evidence="1">XRE family transcriptional regulator</fullName>
    </submittedName>
</protein>
<dbReference type="EMBL" id="JBHFNT010000311">
    <property type="protein sequence ID" value="MFB2839522.1"/>
    <property type="molecule type" value="Genomic_DNA"/>
</dbReference>